<feature type="transmembrane region" description="Helical" evidence="5">
    <location>
        <begin position="55"/>
        <end position="76"/>
    </location>
</feature>
<protein>
    <recommendedName>
        <fullName evidence="8">WAT1-related protein</fullName>
    </recommendedName>
</protein>
<dbReference type="AlphaFoldDB" id="A0AAD5DE53"/>
<dbReference type="Proteomes" id="UP001206925">
    <property type="component" value="Unassembled WGS sequence"/>
</dbReference>
<evidence type="ECO:0000313" key="6">
    <source>
        <dbReference type="EMBL" id="KAI7757071.1"/>
    </source>
</evidence>
<comment type="caution">
    <text evidence="6">The sequence shown here is derived from an EMBL/GenBank/DDBJ whole genome shotgun (WGS) entry which is preliminary data.</text>
</comment>
<feature type="transmembrane region" description="Helical" evidence="5">
    <location>
        <begin position="96"/>
        <end position="119"/>
    </location>
</feature>
<dbReference type="PANTHER" id="PTHR31218">
    <property type="entry name" value="WAT1-RELATED PROTEIN"/>
    <property type="match status" value="1"/>
</dbReference>
<sequence>MDKCRICLAQVLWYVGVDHTSPIMATAIANLSPAITFLISVFCRLEKIDTTMSSVAKLSGTMIAILGAMVFTLYQGPGIFHTDSPNRLLLSQPSEWIFGSMVILTAITLGCIWIVLMAVCSTVVSSSVYTWCLRKKGPIFAAMFTPLSIVIAMIIGITFLGDSLHLGRYMV</sequence>
<feature type="transmembrane region" description="Helical" evidence="5">
    <location>
        <begin position="139"/>
        <end position="161"/>
    </location>
</feature>
<evidence type="ECO:0000256" key="3">
    <source>
        <dbReference type="ARBA" id="ARBA00022989"/>
    </source>
</evidence>
<reference evidence="6" key="1">
    <citation type="submission" date="2022-06" db="EMBL/GenBank/DDBJ databases">
        <title>Uncovering the hologenomic basis of an extraordinary plant invasion.</title>
        <authorList>
            <person name="Bieker V.C."/>
            <person name="Martin M.D."/>
            <person name="Gilbert T."/>
            <person name="Hodgins K."/>
            <person name="Battlay P."/>
            <person name="Petersen B."/>
            <person name="Wilson J."/>
        </authorList>
    </citation>
    <scope>NUCLEOTIDE SEQUENCE</scope>
    <source>
        <strain evidence="6">AA19_3_7</strain>
        <tissue evidence="6">Leaf</tissue>
    </source>
</reference>
<evidence type="ECO:0000256" key="2">
    <source>
        <dbReference type="ARBA" id="ARBA00022692"/>
    </source>
</evidence>
<dbReference type="SUPFAM" id="SSF103481">
    <property type="entry name" value="Multidrug resistance efflux transporter EmrE"/>
    <property type="match status" value="2"/>
</dbReference>
<accession>A0AAD5DE53</accession>
<name>A0AAD5DE53_AMBAR</name>
<gene>
    <name evidence="6" type="ORF">M8C21_028471</name>
</gene>
<keyword evidence="3 5" id="KW-1133">Transmembrane helix</keyword>
<evidence type="ECO:0000313" key="7">
    <source>
        <dbReference type="Proteomes" id="UP001206925"/>
    </source>
</evidence>
<dbReference type="GO" id="GO:0016020">
    <property type="term" value="C:membrane"/>
    <property type="evidence" value="ECO:0007669"/>
    <property type="project" value="InterPro"/>
</dbReference>
<dbReference type="GO" id="GO:0022857">
    <property type="term" value="F:transmembrane transporter activity"/>
    <property type="evidence" value="ECO:0007669"/>
    <property type="project" value="InterPro"/>
</dbReference>
<comment type="subcellular location">
    <subcellularLocation>
        <location evidence="1">Membrane</location>
        <topology evidence="1">Multi-pass membrane protein</topology>
    </subcellularLocation>
</comment>
<organism evidence="6 7">
    <name type="scientific">Ambrosia artemisiifolia</name>
    <name type="common">Common ragweed</name>
    <dbReference type="NCBI Taxonomy" id="4212"/>
    <lineage>
        <taxon>Eukaryota</taxon>
        <taxon>Viridiplantae</taxon>
        <taxon>Streptophyta</taxon>
        <taxon>Embryophyta</taxon>
        <taxon>Tracheophyta</taxon>
        <taxon>Spermatophyta</taxon>
        <taxon>Magnoliopsida</taxon>
        <taxon>eudicotyledons</taxon>
        <taxon>Gunneridae</taxon>
        <taxon>Pentapetalae</taxon>
        <taxon>asterids</taxon>
        <taxon>campanulids</taxon>
        <taxon>Asterales</taxon>
        <taxon>Asteraceae</taxon>
        <taxon>Asteroideae</taxon>
        <taxon>Heliantheae alliance</taxon>
        <taxon>Heliantheae</taxon>
        <taxon>Ambrosia</taxon>
    </lineage>
</organism>
<evidence type="ECO:0000256" key="4">
    <source>
        <dbReference type="ARBA" id="ARBA00023136"/>
    </source>
</evidence>
<feature type="transmembrane region" description="Helical" evidence="5">
    <location>
        <begin position="23"/>
        <end position="43"/>
    </location>
</feature>
<proteinExistence type="predicted"/>
<evidence type="ECO:0008006" key="8">
    <source>
        <dbReference type="Google" id="ProtNLM"/>
    </source>
</evidence>
<keyword evidence="4 5" id="KW-0472">Membrane</keyword>
<evidence type="ECO:0000256" key="5">
    <source>
        <dbReference type="SAM" id="Phobius"/>
    </source>
</evidence>
<dbReference type="InterPro" id="IPR037185">
    <property type="entry name" value="EmrE-like"/>
</dbReference>
<dbReference type="InterPro" id="IPR030184">
    <property type="entry name" value="WAT1-related"/>
</dbReference>
<dbReference type="EMBL" id="JAMZMK010000185">
    <property type="protein sequence ID" value="KAI7757071.1"/>
    <property type="molecule type" value="Genomic_DNA"/>
</dbReference>
<keyword evidence="7" id="KW-1185">Reference proteome</keyword>
<evidence type="ECO:0000256" key="1">
    <source>
        <dbReference type="ARBA" id="ARBA00004141"/>
    </source>
</evidence>
<keyword evidence="2 5" id="KW-0812">Transmembrane</keyword>